<name>A0A9P6E8X5_9AGAR</name>
<dbReference type="GO" id="GO:0030276">
    <property type="term" value="F:clathrin binding"/>
    <property type="evidence" value="ECO:0007669"/>
    <property type="project" value="TreeGrafter"/>
</dbReference>
<dbReference type="Gene3D" id="1.25.40.10">
    <property type="entry name" value="Tetratricopeptide repeat domain"/>
    <property type="match status" value="1"/>
</dbReference>
<reference evidence="3" key="1">
    <citation type="submission" date="2020-11" db="EMBL/GenBank/DDBJ databases">
        <authorList>
            <consortium name="DOE Joint Genome Institute"/>
            <person name="Ahrendt S."/>
            <person name="Riley R."/>
            <person name="Andreopoulos W."/>
            <person name="Labutti K."/>
            <person name="Pangilinan J."/>
            <person name="Ruiz-Duenas F.J."/>
            <person name="Barrasa J.M."/>
            <person name="Sanchez-Garcia M."/>
            <person name="Camarero S."/>
            <person name="Miyauchi S."/>
            <person name="Serrano A."/>
            <person name="Linde D."/>
            <person name="Babiker R."/>
            <person name="Drula E."/>
            <person name="Ayuso-Fernandez I."/>
            <person name="Pacheco R."/>
            <person name="Padilla G."/>
            <person name="Ferreira P."/>
            <person name="Barriuso J."/>
            <person name="Kellner H."/>
            <person name="Castanera R."/>
            <person name="Alfaro M."/>
            <person name="Ramirez L."/>
            <person name="Pisabarro A.G."/>
            <person name="Kuo A."/>
            <person name="Tritt A."/>
            <person name="Lipzen A."/>
            <person name="He G."/>
            <person name="Yan M."/>
            <person name="Ng V."/>
            <person name="Cullen D."/>
            <person name="Martin F."/>
            <person name="Rosso M.-N."/>
            <person name="Henrissat B."/>
            <person name="Hibbett D."/>
            <person name="Martinez A.T."/>
            <person name="Grigoriev I.V."/>
        </authorList>
    </citation>
    <scope>NUCLEOTIDE SEQUENCE</scope>
    <source>
        <strain evidence="3">CBS 506.95</strain>
    </source>
</reference>
<feature type="compositionally biased region" description="Basic and acidic residues" evidence="1">
    <location>
        <begin position="514"/>
        <end position="526"/>
    </location>
</feature>
<dbReference type="OrthoDB" id="1717591at2759"/>
<dbReference type="PROSITE" id="PS50030">
    <property type="entry name" value="UBA"/>
    <property type="match status" value="1"/>
</dbReference>
<feature type="domain" description="UBA" evidence="2">
    <location>
        <begin position="377"/>
        <end position="425"/>
    </location>
</feature>
<dbReference type="Proteomes" id="UP000807306">
    <property type="component" value="Unassembled WGS sequence"/>
</dbReference>
<proteinExistence type="predicted"/>
<feature type="compositionally biased region" description="Polar residues" evidence="1">
    <location>
        <begin position="70"/>
        <end position="81"/>
    </location>
</feature>
<keyword evidence="4" id="KW-1185">Reference proteome</keyword>
<evidence type="ECO:0000259" key="2">
    <source>
        <dbReference type="PROSITE" id="PS50030"/>
    </source>
</evidence>
<dbReference type="SUPFAM" id="SSF48452">
    <property type="entry name" value="TPR-like"/>
    <property type="match status" value="1"/>
</dbReference>
<evidence type="ECO:0000256" key="1">
    <source>
        <dbReference type="SAM" id="MobiDB-lite"/>
    </source>
</evidence>
<gene>
    <name evidence="3" type="ORF">CPB83DRAFT_877582</name>
</gene>
<dbReference type="InterPro" id="IPR015940">
    <property type="entry name" value="UBA"/>
</dbReference>
<protein>
    <recommendedName>
        <fullName evidence="2">UBA domain-containing protein</fullName>
    </recommendedName>
</protein>
<dbReference type="PANTHER" id="PTHR23172:SF19">
    <property type="entry name" value="J DOMAIN-CONTAINING PROTEIN"/>
    <property type="match status" value="1"/>
</dbReference>
<feature type="compositionally biased region" description="Polar residues" evidence="1">
    <location>
        <begin position="155"/>
        <end position="170"/>
    </location>
</feature>
<dbReference type="Gene3D" id="1.10.287.110">
    <property type="entry name" value="DnaJ domain"/>
    <property type="match status" value="1"/>
</dbReference>
<evidence type="ECO:0000313" key="4">
    <source>
        <dbReference type="Proteomes" id="UP000807306"/>
    </source>
</evidence>
<dbReference type="InterPro" id="IPR009060">
    <property type="entry name" value="UBA-like_sf"/>
</dbReference>
<organism evidence="3 4">
    <name type="scientific">Crepidotus variabilis</name>
    <dbReference type="NCBI Taxonomy" id="179855"/>
    <lineage>
        <taxon>Eukaryota</taxon>
        <taxon>Fungi</taxon>
        <taxon>Dikarya</taxon>
        <taxon>Basidiomycota</taxon>
        <taxon>Agaricomycotina</taxon>
        <taxon>Agaricomycetes</taxon>
        <taxon>Agaricomycetidae</taxon>
        <taxon>Agaricales</taxon>
        <taxon>Agaricineae</taxon>
        <taxon>Crepidotaceae</taxon>
        <taxon>Crepidotus</taxon>
    </lineage>
</organism>
<dbReference type="SUPFAM" id="SSF46934">
    <property type="entry name" value="UBA-like"/>
    <property type="match status" value="1"/>
</dbReference>
<feature type="compositionally biased region" description="Acidic residues" evidence="1">
    <location>
        <begin position="301"/>
        <end position="311"/>
    </location>
</feature>
<feature type="compositionally biased region" description="Low complexity" evidence="1">
    <location>
        <begin position="28"/>
        <end position="43"/>
    </location>
</feature>
<feature type="compositionally biased region" description="Pro residues" evidence="1">
    <location>
        <begin position="858"/>
        <end position="868"/>
    </location>
</feature>
<dbReference type="InterPro" id="IPR036869">
    <property type="entry name" value="J_dom_sf"/>
</dbReference>
<sequence length="1002" mass="105968">MSDSFEDLWSSSAPIPPKQKPQTLASASVSGRPGLSSASSSKSDVFALLASSNTGGSSQQRYGSSSLGGTVNSGARSTTPGSRPMSALGGAGIPSVGGRSSSSTPAPLGPKPLATSQKGGNDAFSDLFSSSAGSGSNGHSNMTLASRLAMEARQKSQGASSADQIPTQPGETDAWAGLDALGGGSSFKPTPMPSEKRNIDNDDDWGLGDFGSSTTASTKPPKPRPAIPASKPTTSSGKSLWDIHDFAAPVRPAASSSQSGTTVDEHFDTPDDDFDFGSREDAPPHGYSQPRSRQQRTGLLELDDGDLDPEDAPNTATGLLGHVDHGQDDDFLGVLAKPVEEVKRYHPSSAMVSQSGSPAQSSISPQMSSSSGLPRRQTNSSNSPPPHILGQIVEMGFSVDQARESLAKTSNGQDVQDALEMLLNGGSGAGTSRQPPQRAGPDERSSEPPRRNAPKGFKERERERMERNRRERERDESGGGTVTDVQEQADRLLSQATEIGQSVWTKASAFWKEGKEKVAKAYEERAASAATSSSTDGRPKWMQSSSPEDLRNGDDSEWIPPRPKPKPKPQMETFIDKAPTAPPEAEVDLFDTSSSQPPPSSSIPRQRPRPPSQSRSKPTLSTPPPPITRDRPLPSIPSSTLSTALRYKTAGTDQFKLGQYGPAIESYTAAINALPDGHLLLVPLFTNRSLAKMRNGEYKGAVDDAGGALSIILVAGGQSNANGVHEFDPTGSGNSGPQVTATSWSPSIEPAQVVSASQQKLHNGGWQHPQGLGVDLVDGFVKALRRRAEGLEGREKWNDALKDWEVLSALGWVQESIRMEAQRGGARCRKMVDDGSRGSANSNALPGLGSAPRNPSIPSRPPKPPPPKSKPKPVSAPAAPGAALLALKATNAQAEVDDTLKHQLKDSIDSKLSAWRTGKESNVRALLASLDLVLWEEILKGAKVGGLHELITPIQVKKAYMKAIGRVHPDKLNAQNSTVEQRMLANGVFGTLNEAWIAFQNA</sequence>
<feature type="compositionally biased region" description="Low complexity" evidence="1">
    <location>
        <begin position="55"/>
        <end position="69"/>
    </location>
</feature>
<dbReference type="Gene3D" id="1.10.8.10">
    <property type="entry name" value="DNA helicase RuvA subunit, C-terminal domain"/>
    <property type="match status" value="1"/>
</dbReference>
<feature type="compositionally biased region" description="Basic and acidic residues" evidence="1">
    <location>
        <begin position="440"/>
        <end position="477"/>
    </location>
</feature>
<dbReference type="AlphaFoldDB" id="A0A9P6E8X5"/>
<evidence type="ECO:0000313" key="3">
    <source>
        <dbReference type="EMBL" id="KAF9524635.1"/>
    </source>
</evidence>
<dbReference type="Pfam" id="PF00627">
    <property type="entry name" value="UBA"/>
    <property type="match status" value="1"/>
</dbReference>
<feature type="region of interest" description="Disordered" evidence="1">
    <location>
        <begin position="514"/>
        <end position="639"/>
    </location>
</feature>
<feature type="region of interest" description="Disordered" evidence="1">
    <location>
        <begin position="1"/>
        <end position="326"/>
    </location>
</feature>
<dbReference type="InterPro" id="IPR001623">
    <property type="entry name" value="DnaJ_domain"/>
</dbReference>
<dbReference type="GO" id="GO:0072318">
    <property type="term" value="P:clathrin coat disassembly"/>
    <property type="evidence" value="ECO:0007669"/>
    <property type="project" value="TreeGrafter"/>
</dbReference>
<dbReference type="GO" id="GO:0005737">
    <property type="term" value="C:cytoplasm"/>
    <property type="evidence" value="ECO:0007669"/>
    <property type="project" value="TreeGrafter"/>
</dbReference>
<dbReference type="GO" id="GO:0072583">
    <property type="term" value="P:clathrin-dependent endocytosis"/>
    <property type="evidence" value="ECO:0007669"/>
    <property type="project" value="TreeGrafter"/>
</dbReference>
<dbReference type="CDD" id="cd06257">
    <property type="entry name" value="DnaJ"/>
    <property type="match status" value="1"/>
</dbReference>
<feature type="compositionally biased region" description="Low complexity" evidence="1">
    <location>
        <begin position="353"/>
        <end position="371"/>
    </location>
</feature>
<dbReference type="PANTHER" id="PTHR23172">
    <property type="entry name" value="AUXILIN/CYCLIN G-ASSOCIATED KINASE-RELATED"/>
    <property type="match status" value="1"/>
</dbReference>
<feature type="compositionally biased region" description="Low complexity" evidence="1">
    <location>
        <begin position="121"/>
        <end position="141"/>
    </location>
</feature>
<feature type="region of interest" description="Disordered" evidence="1">
    <location>
        <begin position="828"/>
        <end position="878"/>
    </location>
</feature>
<dbReference type="EMBL" id="MU157896">
    <property type="protein sequence ID" value="KAF9524635.1"/>
    <property type="molecule type" value="Genomic_DNA"/>
</dbReference>
<comment type="caution">
    <text evidence="3">The sequence shown here is derived from an EMBL/GenBank/DDBJ whole genome shotgun (WGS) entry which is preliminary data.</text>
</comment>
<accession>A0A9P6E8X5</accession>
<dbReference type="GO" id="GO:0031982">
    <property type="term" value="C:vesicle"/>
    <property type="evidence" value="ECO:0007669"/>
    <property type="project" value="TreeGrafter"/>
</dbReference>
<dbReference type="InterPro" id="IPR011990">
    <property type="entry name" value="TPR-like_helical_dom_sf"/>
</dbReference>
<dbReference type="SUPFAM" id="SSF46565">
    <property type="entry name" value="Chaperone J-domain"/>
    <property type="match status" value="1"/>
</dbReference>
<feature type="region of interest" description="Disordered" evidence="1">
    <location>
        <begin position="345"/>
        <end position="493"/>
    </location>
</feature>